<gene>
    <name evidence="2" type="ORF">ILEXP_LOCUS46621</name>
</gene>
<proteinExistence type="predicted"/>
<feature type="transmembrane region" description="Helical" evidence="1">
    <location>
        <begin position="115"/>
        <end position="136"/>
    </location>
</feature>
<accession>A0ABC8U4S2</accession>
<evidence type="ECO:0008006" key="4">
    <source>
        <dbReference type="Google" id="ProtNLM"/>
    </source>
</evidence>
<dbReference type="Proteomes" id="UP001642360">
    <property type="component" value="Unassembled WGS sequence"/>
</dbReference>
<dbReference type="AlphaFoldDB" id="A0ABC8U4S2"/>
<name>A0ABC8U4S2_9AQUA</name>
<keyword evidence="1" id="KW-0812">Transmembrane</keyword>
<keyword evidence="1" id="KW-1133">Transmembrane helix</keyword>
<protein>
    <recommendedName>
        <fullName evidence="4">Transmembrane protein</fullName>
    </recommendedName>
</protein>
<organism evidence="2 3">
    <name type="scientific">Ilex paraguariensis</name>
    <name type="common">yerba mate</name>
    <dbReference type="NCBI Taxonomy" id="185542"/>
    <lineage>
        <taxon>Eukaryota</taxon>
        <taxon>Viridiplantae</taxon>
        <taxon>Streptophyta</taxon>
        <taxon>Embryophyta</taxon>
        <taxon>Tracheophyta</taxon>
        <taxon>Spermatophyta</taxon>
        <taxon>Magnoliopsida</taxon>
        <taxon>eudicotyledons</taxon>
        <taxon>Gunneridae</taxon>
        <taxon>Pentapetalae</taxon>
        <taxon>asterids</taxon>
        <taxon>campanulids</taxon>
        <taxon>Aquifoliales</taxon>
        <taxon>Aquifoliaceae</taxon>
        <taxon>Ilex</taxon>
    </lineage>
</organism>
<keyword evidence="3" id="KW-1185">Reference proteome</keyword>
<evidence type="ECO:0000313" key="3">
    <source>
        <dbReference type="Proteomes" id="UP001642360"/>
    </source>
</evidence>
<comment type="caution">
    <text evidence="2">The sequence shown here is derived from an EMBL/GenBank/DDBJ whole genome shotgun (WGS) entry which is preliminary data.</text>
</comment>
<keyword evidence="1" id="KW-0472">Membrane</keyword>
<dbReference type="EMBL" id="CAUOFW020006905">
    <property type="protein sequence ID" value="CAK9176755.1"/>
    <property type="molecule type" value="Genomic_DNA"/>
</dbReference>
<evidence type="ECO:0000256" key="1">
    <source>
        <dbReference type="SAM" id="Phobius"/>
    </source>
</evidence>
<sequence>MTCLSHWKIGNCLEGGDEVSVVVDGGFEVKECGINLVWEQEENVGTRQMYEYHPNGPYDIDDGSEFKQFFSGVLFLCDPPSSMVYDSPSLVEEEDMNTTESGSNGLQQPNGIRKLLITSTVFLFSLALVSYTSITFQRKRRAKIQQKNN</sequence>
<evidence type="ECO:0000313" key="2">
    <source>
        <dbReference type="EMBL" id="CAK9176755.1"/>
    </source>
</evidence>
<reference evidence="2 3" key="1">
    <citation type="submission" date="2024-02" db="EMBL/GenBank/DDBJ databases">
        <authorList>
            <person name="Vignale AGUSTIN F."/>
            <person name="Sosa J E."/>
            <person name="Modenutti C."/>
        </authorList>
    </citation>
    <scope>NUCLEOTIDE SEQUENCE [LARGE SCALE GENOMIC DNA]</scope>
</reference>